<comment type="caution">
    <text evidence="1">The sequence shown here is derived from an EMBL/GenBank/DDBJ whole genome shotgun (WGS) entry which is preliminary data.</text>
</comment>
<reference evidence="1 2" key="1">
    <citation type="submission" date="2023-04" db="EMBL/GenBank/DDBJ databases">
        <title>Colletotrichum tabacum stain YC1 causing leaf anthracnose on Nicotiana tabacum(L.) cv.</title>
        <authorList>
            <person name="Ji Z."/>
            <person name="Wang M."/>
            <person name="Zhang J."/>
            <person name="Wang N."/>
            <person name="Zhou Z."/>
        </authorList>
    </citation>
    <scope>NUCLEOTIDE SEQUENCE [LARGE SCALE GENOMIC DNA]</scope>
    <source>
        <strain evidence="1 2">YC1</strain>
    </source>
</reference>
<dbReference type="AlphaFoldDB" id="A0AAV9TR49"/>
<protein>
    <submittedName>
        <fullName evidence="1">Uncharacterized protein</fullName>
    </submittedName>
</protein>
<dbReference type="Proteomes" id="UP001327957">
    <property type="component" value="Unassembled WGS sequence"/>
</dbReference>
<accession>A0AAV9TR49</accession>
<name>A0AAV9TR49_9PEZI</name>
<evidence type="ECO:0000313" key="2">
    <source>
        <dbReference type="Proteomes" id="UP001327957"/>
    </source>
</evidence>
<sequence>MCSTSSTSTRTSTAIALKRTSINERTATGSASPVTASTAHSYFGGGKWCGGQLFPCAHLLLRAGRGVLVSACAPGQFLYEPSGRHSVNTDFTRETDSHSGSQQNPRGIAFKSVMLVLPEELHVSLDNPDGSHWDVCSGRDTAIGEEGPQKGTDGLHEIL</sequence>
<gene>
    <name evidence="1" type="ORF">QIS74_01602</name>
</gene>
<keyword evidence="2" id="KW-1185">Reference proteome</keyword>
<evidence type="ECO:0000313" key="1">
    <source>
        <dbReference type="EMBL" id="KAK6225555.1"/>
    </source>
</evidence>
<organism evidence="1 2">
    <name type="scientific">Colletotrichum tabaci</name>
    <dbReference type="NCBI Taxonomy" id="1209068"/>
    <lineage>
        <taxon>Eukaryota</taxon>
        <taxon>Fungi</taxon>
        <taxon>Dikarya</taxon>
        <taxon>Ascomycota</taxon>
        <taxon>Pezizomycotina</taxon>
        <taxon>Sordariomycetes</taxon>
        <taxon>Hypocreomycetidae</taxon>
        <taxon>Glomerellales</taxon>
        <taxon>Glomerellaceae</taxon>
        <taxon>Colletotrichum</taxon>
        <taxon>Colletotrichum destructivum species complex</taxon>
    </lineage>
</organism>
<dbReference type="EMBL" id="JASAOK010000002">
    <property type="protein sequence ID" value="KAK6225555.1"/>
    <property type="molecule type" value="Genomic_DNA"/>
</dbReference>
<proteinExistence type="predicted"/>